<name>A0A7J6UPW6_PEROL</name>
<feature type="non-terminal residue" evidence="1">
    <location>
        <position position="1"/>
    </location>
</feature>
<dbReference type="Proteomes" id="UP000553632">
    <property type="component" value="Unassembled WGS sequence"/>
</dbReference>
<organism evidence="1 2">
    <name type="scientific">Perkinsus olseni</name>
    <name type="common">Perkinsus atlanticus</name>
    <dbReference type="NCBI Taxonomy" id="32597"/>
    <lineage>
        <taxon>Eukaryota</taxon>
        <taxon>Sar</taxon>
        <taxon>Alveolata</taxon>
        <taxon>Perkinsozoa</taxon>
        <taxon>Perkinsea</taxon>
        <taxon>Perkinsida</taxon>
        <taxon>Perkinsidae</taxon>
        <taxon>Perkinsus</taxon>
    </lineage>
</organism>
<dbReference type="EMBL" id="JABANO010000652">
    <property type="protein sequence ID" value="KAF4759056.1"/>
    <property type="molecule type" value="Genomic_DNA"/>
</dbReference>
<dbReference type="AlphaFoldDB" id="A0A7J6UPW6"/>
<accession>A0A7J6UPW6</accession>
<sequence length="58" mass="6454">MKRHRYACAVSTTIFLDSPFYVSKAEFLTSSSDQGRLTGDRELCIKSARTDHIGCVSP</sequence>
<evidence type="ECO:0000313" key="2">
    <source>
        <dbReference type="Proteomes" id="UP000553632"/>
    </source>
</evidence>
<proteinExistence type="predicted"/>
<gene>
    <name evidence="1" type="ORF">FOZ63_003189</name>
</gene>
<reference evidence="1 2" key="1">
    <citation type="submission" date="2020-04" db="EMBL/GenBank/DDBJ databases">
        <title>Perkinsus olseni comparative genomics.</title>
        <authorList>
            <person name="Bogema D.R."/>
        </authorList>
    </citation>
    <scope>NUCLEOTIDE SEQUENCE [LARGE SCALE GENOMIC DNA]</scope>
    <source>
        <strain evidence="1 2">ATCC PRA-207</strain>
    </source>
</reference>
<keyword evidence="2" id="KW-1185">Reference proteome</keyword>
<comment type="caution">
    <text evidence="1">The sequence shown here is derived from an EMBL/GenBank/DDBJ whole genome shotgun (WGS) entry which is preliminary data.</text>
</comment>
<evidence type="ECO:0000313" key="1">
    <source>
        <dbReference type="EMBL" id="KAF4759056.1"/>
    </source>
</evidence>
<protein>
    <submittedName>
        <fullName evidence="1">Uncharacterized protein</fullName>
    </submittedName>
</protein>